<gene>
    <name evidence="3" type="ORF">FOMPIDRAFT_1057363</name>
</gene>
<dbReference type="Gene3D" id="3.30.160.60">
    <property type="entry name" value="Classic Zinc Finger"/>
    <property type="match status" value="1"/>
</dbReference>
<accession>S8FX36</accession>
<keyword evidence="4" id="KW-1185">Reference proteome</keyword>
<dbReference type="EMBL" id="KE504123">
    <property type="protein sequence ID" value="EPT05671.1"/>
    <property type="molecule type" value="Genomic_DNA"/>
</dbReference>
<evidence type="ECO:0000313" key="4">
    <source>
        <dbReference type="Proteomes" id="UP000015241"/>
    </source>
</evidence>
<dbReference type="InterPro" id="IPR013087">
    <property type="entry name" value="Znf_C2H2_type"/>
</dbReference>
<evidence type="ECO:0000259" key="2">
    <source>
        <dbReference type="PROSITE" id="PS50157"/>
    </source>
</evidence>
<dbReference type="InterPro" id="IPR036236">
    <property type="entry name" value="Znf_C2H2_sf"/>
</dbReference>
<dbReference type="HOGENOM" id="CLU_817737_0_0_1"/>
<name>S8FX36_FOMSC</name>
<dbReference type="GO" id="GO:0008270">
    <property type="term" value="F:zinc ion binding"/>
    <property type="evidence" value="ECO:0007669"/>
    <property type="project" value="UniProtKB-KW"/>
</dbReference>
<reference evidence="3 4" key="1">
    <citation type="journal article" date="2012" name="Science">
        <title>The Paleozoic origin of enzymatic lignin decomposition reconstructed from 31 fungal genomes.</title>
        <authorList>
            <person name="Floudas D."/>
            <person name="Binder M."/>
            <person name="Riley R."/>
            <person name="Barry K."/>
            <person name="Blanchette R.A."/>
            <person name="Henrissat B."/>
            <person name="Martinez A.T."/>
            <person name="Otillar R."/>
            <person name="Spatafora J.W."/>
            <person name="Yadav J.S."/>
            <person name="Aerts A."/>
            <person name="Benoit I."/>
            <person name="Boyd A."/>
            <person name="Carlson A."/>
            <person name="Copeland A."/>
            <person name="Coutinho P.M."/>
            <person name="de Vries R.P."/>
            <person name="Ferreira P."/>
            <person name="Findley K."/>
            <person name="Foster B."/>
            <person name="Gaskell J."/>
            <person name="Glotzer D."/>
            <person name="Gorecki P."/>
            <person name="Heitman J."/>
            <person name="Hesse C."/>
            <person name="Hori C."/>
            <person name="Igarashi K."/>
            <person name="Jurgens J.A."/>
            <person name="Kallen N."/>
            <person name="Kersten P."/>
            <person name="Kohler A."/>
            <person name="Kuees U."/>
            <person name="Kumar T.K.A."/>
            <person name="Kuo A."/>
            <person name="LaButti K."/>
            <person name="Larrondo L.F."/>
            <person name="Lindquist E."/>
            <person name="Ling A."/>
            <person name="Lombard V."/>
            <person name="Lucas S."/>
            <person name="Lundell T."/>
            <person name="Martin R."/>
            <person name="McLaughlin D.J."/>
            <person name="Morgenstern I."/>
            <person name="Morin E."/>
            <person name="Murat C."/>
            <person name="Nagy L.G."/>
            <person name="Nolan M."/>
            <person name="Ohm R.A."/>
            <person name="Patyshakuliyeva A."/>
            <person name="Rokas A."/>
            <person name="Ruiz-Duenas F.J."/>
            <person name="Sabat G."/>
            <person name="Salamov A."/>
            <person name="Samejima M."/>
            <person name="Schmutz J."/>
            <person name="Slot J.C."/>
            <person name="St John F."/>
            <person name="Stenlid J."/>
            <person name="Sun H."/>
            <person name="Sun S."/>
            <person name="Syed K."/>
            <person name="Tsang A."/>
            <person name="Wiebenga A."/>
            <person name="Young D."/>
            <person name="Pisabarro A."/>
            <person name="Eastwood D.C."/>
            <person name="Martin F."/>
            <person name="Cullen D."/>
            <person name="Grigoriev I.V."/>
            <person name="Hibbett D.S."/>
        </authorList>
    </citation>
    <scope>NUCLEOTIDE SEQUENCE</scope>
    <source>
        <strain evidence="4">FP-58527</strain>
    </source>
</reference>
<dbReference type="AlphaFoldDB" id="S8FX36"/>
<dbReference type="Proteomes" id="UP000015241">
    <property type="component" value="Unassembled WGS sequence"/>
</dbReference>
<dbReference type="Pfam" id="PF00096">
    <property type="entry name" value="zf-C2H2"/>
    <property type="match status" value="1"/>
</dbReference>
<evidence type="ECO:0000256" key="1">
    <source>
        <dbReference type="PROSITE-ProRule" id="PRU00042"/>
    </source>
</evidence>
<dbReference type="OrthoDB" id="2782214at2759"/>
<proteinExistence type="predicted"/>
<sequence length="340" mass="37013">MFVRGRTSGACASPLLYPTSREDRNVSRTSSLAGWDRIQDYQSPRSVSVGEFMSSPTAQVSWSDPRGSYPTYRSSLTQATLPGPVQANASLPMEQPFTYNLDPMVYMCQDVAASPPPGGTNDLEFAWARRPTQSGASASSHDLALDTTNGEESLRRLRDMGEPIITMESRLRTDARRSGGEAFRSTPTYVLRRMAQDVKDELRRRAGGSSTISVVPEITAQMEAPGFSALQKHQVPVAVHAGCPFDEGCTTALDTCTLKDLKAHQRACHAGSNSTMCRWHVGHRYCSKIFKSTGGLMRHIGQVHLKCNSVKCPTCGEIFARSDALARHLNGTCATPNPPG</sequence>
<feature type="domain" description="C2H2-type" evidence="2">
    <location>
        <begin position="310"/>
        <end position="338"/>
    </location>
</feature>
<evidence type="ECO:0000313" key="3">
    <source>
        <dbReference type="EMBL" id="EPT05671.1"/>
    </source>
</evidence>
<dbReference type="InParanoid" id="S8FX36"/>
<dbReference type="SUPFAM" id="SSF57667">
    <property type="entry name" value="beta-beta-alpha zinc fingers"/>
    <property type="match status" value="1"/>
</dbReference>
<keyword evidence="1" id="KW-0862">Zinc</keyword>
<keyword evidence="1" id="KW-0863">Zinc-finger</keyword>
<organism evidence="3 4">
    <name type="scientific">Fomitopsis schrenkii</name>
    <name type="common">Brown rot fungus</name>
    <dbReference type="NCBI Taxonomy" id="2126942"/>
    <lineage>
        <taxon>Eukaryota</taxon>
        <taxon>Fungi</taxon>
        <taxon>Dikarya</taxon>
        <taxon>Basidiomycota</taxon>
        <taxon>Agaricomycotina</taxon>
        <taxon>Agaricomycetes</taxon>
        <taxon>Polyporales</taxon>
        <taxon>Fomitopsis</taxon>
    </lineage>
</organism>
<feature type="non-terminal residue" evidence="3">
    <location>
        <position position="340"/>
    </location>
</feature>
<protein>
    <recommendedName>
        <fullName evidence="2">C2H2-type domain-containing protein</fullName>
    </recommendedName>
</protein>
<dbReference type="PROSITE" id="PS50157">
    <property type="entry name" value="ZINC_FINGER_C2H2_2"/>
    <property type="match status" value="1"/>
</dbReference>
<keyword evidence="1" id="KW-0479">Metal-binding</keyword>